<keyword evidence="5" id="KW-0418">Kinase</keyword>
<keyword evidence="8" id="KW-1185">Reference proteome</keyword>
<dbReference type="eggNOG" id="KOG1164">
    <property type="taxonomic scope" value="Eukaryota"/>
</dbReference>
<keyword evidence="2 4" id="KW-0547">Nucleotide-binding</keyword>
<dbReference type="AlphaFoldDB" id="A0A1I7TEH8"/>
<dbReference type="WBParaSite" id="Csp11.Scaffold592.g5151.t1">
    <property type="protein sequence ID" value="Csp11.Scaffold592.g5151.t1"/>
    <property type="gene ID" value="Csp11.Scaffold592.g5151"/>
</dbReference>
<dbReference type="PROSITE" id="PS00108">
    <property type="entry name" value="PROTEIN_KINASE_ST"/>
    <property type="match status" value="1"/>
</dbReference>
<dbReference type="InterPro" id="IPR050235">
    <property type="entry name" value="CK1_Ser-Thr_kinase"/>
</dbReference>
<comment type="similarity">
    <text evidence="5">Belongs to the protein kinase superfamily.</text>
</comment>
<accession>A0A1I7TEH8</accession>
<evidence type="ECO:0000256" key="2">
    <source>
        <dbReference type="ARBA" id="ARBA00022741"/>
    </source>
</evidence>
<dbReference type="STRING" id="1561998.A0A1I7TEH8"/>
<feature type="compositionally biased region" description="Basic and acidic residues" evidence="6">
    <location>
        <begin position="366"/>
        <end position="387"/>
    </location>
</feature>
<protein>
    <recommendedName>
        <fullName evidence="1">non-specific serine/threonine protein kinase</fullName>
        <ecNumber evidence="1">2.7.11.1</ecNumber>
    </recommendedName>
</protein>
<dbReference type="SMART" id="SM00220">
    <property type="entry name" value="S_TKc"/>
    <property type="match status" value="1"/>
</dbReference>
<dbReference type="PROSITE" id="PS00107">
    <property type="entry name" value="PROTEIN_KINASE_ATP"/>
    <property type="match status" value="1"/>
</dbReference>
<dbReference type="EC" id="2.7.11.1" evidence="1"/>
<evidence type="ECO:0000256" key="1">
    <source>
        <dbReference type="ARBA" id="ARBA00012513"/>
    </source>
</evidence>
<keyword evidence="5" id="KW-0723">Serine/threonine-protein kinase</keyword>
<name>A0A1I7TEH8_9PELO</name>
<feature type="binding site" evidence="4">
    <location>
        <position position="59"/>
    </location>
    <ligand>
        <name>ATP</name>
        <dbReference type="ChEBI" id="CHEBI:30616"/>
    </ligand>
</feature>
<dbReference type="Proteomes" id="UP000095282">
    <property type="component" value="Unplaced"/>
</dbReference>
<feature type="domain" description="Protein kinase" evidence="7">
    <location>
        <begin position="24"/>
        <end position="307"/>
    </location>
</feature>
<evidence type="ECO:0000256" key="5">
    <source>
        <dbReference type="RuleBase" id="RU000304"/>
    </source>
</evidence>
<keyword evidence="5" id="KW-0808">Transferase</keyword>
<dbReference type="InterPro" id="IPR017441">
    <property type="entry name" value="Protein_kinase_ATP_BS"/>
</dbReference>
<evidence type="ECO:0000256" key="4">
    <source>
        <dbReference type="PROSITE-ProRule" id="PRU10141"/>
    </source>
</evidence>
<dbReference type="GO" id="GO:0004674">
    <property type="term" value="F:protein serine/threonine kinase activity"/>
    <property type="evidence" value="ECO:0007669"/>
    <property type="project" value="UniProtKB-KW"/>
</dbReference>
<dbReference type="Pfam" id="PF00069">
    <property type="entry name" value="Pkinase"/>
    <property type="match status" value="1"/>
</dbReference>
<feature type="compositionally biased region" description="Low complexity" evidence="6">
    <location>
        <begin position="334"/>
        <end position="351"/>
    </location>
</feature>
<evidence type="ECO:0000313" key="8">
    <source>
        <dbReference type="Proteomes" id="UP000095282"/>
    </source>
</evidence>
<dbReference type="GO" id="GO:0005524">
    <property type="term" value="F:ATP binding"/>
    <property type="evidence" value="ECO:0007669"/>
    <property type="project" value="UniProtKB-UniRule"/>
</dbReference>
<keyword evidence="3 4" id="KW-0067">ATP-binding</keyword>
<dbReference type="PANTHER" id="PTHR11909">
    <property type="entry name" value="CASEIN KINASE-RELATED"/>
    <property type="match status" value="1"/>
</dbReference>
<evidence type="ECO:0000256" key="6">
    <source>
        <dbReference type="SAM" id="MobiDB-lite"/>
    </source>
</evidence>
<reference evidence="9" key="1">
    <citation type="submission" date="2016-11" db="UniProtKB">
        <authorList>
            <consortium name="WormBaseParasite"/>
        </authorList>
    </citation>
    <scope>IDENTIFICATION</scope>
</reference>
<feature type="region of interest" description="Disordered" evidence="6">
    <location>
        <begin position="327"/>
        <end position="393"/>
    </location>
</feature>
<evidence type="ECO:0000259" key="7">
    <source>
        <dbReference type="PROSITE" id="PS50011"/>
    </source>
</evidence>
<dbReference type="SUPFAM" id="SSF56112">
    <property type="entry name" value="Protein kinase-like (PK-like)"/>
    <property type="match status" value="1"/>
</dbReference>
<evidence type="ECO:0000313" key="9">
    <source>
        <dbReference type="WBParaSite" id="Csp11.Scaffold592.g5151.t1"/>
    </source>
</evidence>
<organism evidence="8 9">
    <name type="scientific">Caenorhabditis tropicalis</name>
    <dbReference type="NCBI Taxonomy" id="1561998"/>
    <lineage>
        <taxon>Eukaryota</taxon>
        <taxon>Metazoa</taxon>
        <taxon>Ecdysozoa</taxon>
        <taxon>Nematoda</taxon>
        <taxon>Chromadorea</taxon>
        <taxon>Rhabditida</taxon>
        <taxon>Rhabditina</taxon>
        <taxon>Rhabditomorpha</taxon>
        <taxon>Rhabditoidea</taxon>
        <taxon>Rhabditidae</taxon>
        <taxon>Peloderinae</taxon>
        <taxon>Caenorhabditis</taxon>
    </lineage>
</organism>
<dbReference type="PROSITE" id="PS50011">
    <property type="entry name" value="PROTEIN_KINASE_DOM"/>
    <property type="match status" value="1"/>
</dbReference>
<dbReference type="InterPro" id="IPR011009">
    <property type="entry name" value="Kinase-like_dom_sf"/>
</dbReference>
<dbReference type="InterPro" id="IPR008271">
    <property type="entry name" value="Ser/Thr_kinase_AS"/>
</dbReference>
<evidence type="ECO:0000256" key="3">
    <source>
        <dbReference type="ARBA" id="ARBA00022840"/>
    </source>
</evidence>
<proteinExistence type="inferred from homology"/>
<dbReference type="Gene3D" id="1.10.510.10">
    <property type="entry name" value="Transferase(Phosphotransferase) domain 1"/>
    <property type="match status" value="1"/>
</dbReference>
<sequence>MSTRLKTQLEPNDIIKRPKADYNWKVISLLGAGGFGTVNKVIQVNEAGIPINDKEYAMKTEMKTVKKQASRLKIERNVMALFTKCDPQYKDHFPELIDLGQTLDLKWIVMTLVGAPLEKVKQKQFSKSTALQCGLQTMKAIHDFHHMGFLHRDIKPGNFCIGAGAKQDLIYILDFGLARKYRLPNGQVRPPRLKTKMVGTPRYCPRASHRMEELSRKDDFESWYFMLLDFVDGAKGVPWKGKPREVTYALKRKIFEEPKWICCVSTIPPEFQVMADYLNSLSYASDVEFGIFRETITDYARTCNLTLKEPLDWTMEVKNLSMSNQIPQMSSRLPQSTQPMSSAPPSSTPTSMKRRSARIPTSRVVSCDDNRSIFSERNEETSLDRSRTGNSKR</sequence>
<dbReference type="InterPro" id="IPR000719">
    <property type="entry name" value="Prot_kinase_dom"/>
</dbReference>